<name>A0AB35RKS9_9ENTR</name>
<feature type="signal peptide" evidence="2">
    <location>
        <begin position="1"/>
        <end position="19"/>
    </location>
</feature>
<protein>
    <submittedName>
        <fullName evidence="4">Efflux RND transporter periplasmic adaptor subunit</fullName>
    </submittedName>
</protein>
<dbReference type="AlphaFoldDB" id="A0AB35RKS9"/>
<keyword evidence="5" id="KW-1185">Reference proteome</keyword>
<keyword evidence="2" id="KW-0732">Signal</keyword>
<dbReference type="Gene3D" id="2.40.50.100">
    <property type="match status" value="1"/>
</dbReference>
<evidence type="ECO:0000259" key="3">
    <source>
        <dbReference type="Pfam" id="PF25917"/>
    </source>
</evidence>
<feature type="domain" description="Multidrug resistance protein MdtA-like barrel-sandwich hybrid" evidence="3">
    <location>
        <begin position="50"/>
        <end position="170"/>
    </location>
</feature>
<dbReference type="InterPro" id="IPR058625">
    <property type="entry name" value="MdtA-like_BSH"/>
</dbReference>
<evidence type="ECO:0000313" key="5">
    <source>
        <dbReference type="Proteomes" id="UP001286589"/>
    </source>
</evidence>
<dbReference type="PANTHER" id="PTHR30469">
    <property type="entry name" value="MULTIDRUG RESISTANCE PROTEIN MDTA"/>
    <property type="match status" value="1"/>
</dbReference>
<comment type="similarity">
    <text evidence="1">Belongs to the membrane fusion protein (MFP) (TC 8.A.1) family.</text>
</comment>
<dbReference type="Proteomes" id="UP001286589">
    <property type="component" value="Unassembled WGS sequence"/>
</dbReference>
<sequence length="253" mass="26827">MKKYALWLMAGVLSAGAVGAPTSSSPAAESVPAGNSEGGIRVELLSPHAVTLSGEIAARIAALKVSEGDSFRQGQTLIEFDCATYRAQLRKAQAVQEAASQLLKVNNQLAKYNSVGTLELTQAKGKLDEAAADVSYMQTLVSKCTITAPFDGRVSKRHAAAWQYMTPGAPVLDIVATQDLELRMLVPSKWLPRLNSGATFQVTIDELGQTFPAKIKRTGAQIDPVSQTIPVIGVITGNAENLLPGMSGWANFN</sequence>
<dbReference type="GO" id="GO:0015562">
    <property type="term" value="F:efflux transmembrane transporter activity"/>
    <property type="evidence" value="ECO:0007669"/>
    <property type="project" value="TreeGrafter"/>
</dbReference>
<accession>A0AB35RKS9</accession>
<dbReference type="NCBIfam" id="TIGR01730">
    <property type="entry name" value="RND_mfp"/>
    <property type="match status" value="1"/>
</dbReference>
<dbReference type="RefSeq" id="WP_142516252.1">
    <property type="nucleotide sequence ID" value="NZ_JAWJAC010000005.1"/>
</dbReference>
<evidence type="ECO:0000256" key="2">
    <source>
        <dbReference type="SAM" id="SignalP"/>
    </source>
</evidence>
<dbReference type="GO" id="GO:1990281">
    <property type="term" value="C:efflux pump complex"/>
    <property type="evidence" value="ECO:0007669"/>
    <property type="project" value="TreeGrafter"/>
</dbReference>
<proteinExistence type="inferred from homology"/>
<evidence type="ECO:0000256" key="1">
    <source>
        <dbReference type="ARBA" id="ARBA00009477"/>
    </source>
</evidence>
<feature type="chain" id="PRO_5044339322" evidence="2">
    <location>
        <begin position="20"/>
        <end position="253"/>
    </location>
</feature>
<organism evidence="4 5">
    <name type="scientific">Phytobacter ursingii</name>
    <dbReference type="NCBI Taxonomy" id="1972431"/>
    <lineage>
        <taxon>Bacteria</taxon>
        <taxon>Pseudomonadati</taxon>
        <taxon>Pseudomonadota</taxon>
        <taxon>Gammaproteobacteria</taxon>
        <taxon>Enterobacterales</taxon>
        <taxon>Enterobacteriaceae</taxon>
        <taxon>Phytobacter</taxon>
    </lineage>
</organism>
<dbReference type="InterPro" id="IPR006143">
    <property type="entry name" value="RND_pump_MFP"/>
</dbReference>
<gene>
    <name evidence="4" type="ORF">R0H02_09210</name>
</gene>
<dbReference type="EMBL" id="JAWJAC010000005">
    <property type="protein sequence ID" value="MDV2862633.1"/>
    <property type="molecule type" value="Genomic_DNA"/>
</dbReference>
<dbReference type="SUPFAM" id="SSF111369">
    <property type="entry name" value="HlyD-like secretion proteins"/>
    <property type="match status" value="1"/>
</dbReference>
<reference evidence="4 5" key="1">
    <citation type="submission" date="2023-10" db="EMBL/GenBank/DDBJ databases">
        <title>Phytobacter spp. The emergence of a new genus of hospital-origin enterobacteria encoding carbapenemases in Argentina.</title>
        <authorList>
            <person name="Vay C."/>
            <person name="Almuzara M."/>
            <person name="Traglia G.M."/>
            <person name="Campos J."/>
        </authorList>
    </citation>
    <scope>NUCLEOTIDE SEQUENCE [LARGE SCALE GENOMIC DNA]</scope>
    <source>
        <strain evidence="4 5">CVMA36</strain>
    </source>
</reference>
<evidence type="ECO:0000313" key="4">
    <source>
        <dbReference type="EMBL" id="MDV2862633.1"/>
    </source>
</evidence>
<dbReference type="Pfam" id="PF25917">
    <property type="entry name" value="BSH_RND"/>
    <property type="match status" value="1"/>
</dbReference>
<dbReference type="Gene3D" id="2.40.30.170">
    <property type="match status" value="1"/>
</dbReference>
<comment type="caution">
    <text evidence="4">The sequence shown here is derived from an EMBL/GenBank/DDBJ whole genome shotgun (WGS) entry which is preliminary data.</text>
</comment>